<comment type="caution">
    <text evidence="8">The sequence shown here is derived from an EMBL/GenBank/DDBJ whole genome shotgun (WGS) entry which is preliminary data.</text>
</comment>
<dbReference type="Proteomes" id="UP000653305">
    <property type="component" value="Unassembled WGS sequence"/>
</dbReference>
<keyword evidence="7" id="KW-0539">Nucleus</keyword>
<evidence type="ECO:0000313" key="8">
    <source>
        <dbReference type="EMBL" id="GFP88285.1"/>
    </source>
</evidence>
<dbReference type="GO" id="GO:0005737">
    <property type="term" value="C:cytoplasm"/>
    <property type="evidence" value="ECO:0007669"/>
    <property type="project" value="UniProtKB-SubCell"/>
</dbReference>
<keyword evidence="5" id="KW-0963">Cytoplasm</keyword>
<keyword evidence="4" id="KW-0813">Transport</keyword>
<organism evidence="8 9">
    <name type="scientific">Phtheirospermum japonicum</name>
    <dbReference type="NCBI Taxonomy" id="374723"/>
    <lineage>
        <taxon>Eukaryota</taxon>
        <taxon>Viridiplantae</taxon>
        <taxon>Streptophyta</taxon>
        <taxon>Embryophyta</taxon>
        <taxon>Tracheophyta</taxon>
        <taxon>Spermatophyta</taxon>
        <taxon>Magnoliopsida</taxon>
        <taxon>eudicotyledons</taxon>
        <taxon>Gunneridae</taxon>
        <taxon>Pentapetalae</taxon>
        <taxon>asterids</taxon>
        <taxon>lamiids</taxon>
        <taxon>Lamiales</taxon>
        <taxon>Orobanchaceae</taxon>
        <taxon>Orobanchaceae incertae sedis</taxon>
        <taxon>Phtheirospermum</taxon>
    </lineage>
</organism>
<evidence type="ECO:0000313" key="9">
    <source>
        <dbReference type="Proteomes" id="UP000653305"/>
    </source>
</evidence>
<gene>
    <name evidence="8" type="ORF">PHJA_000972200</name>
</gene>
<dbReference type="EMBL" id="BMAC01000166">
    <property type="protein sequence ID" value="GFP88285.1"/>
    <property type="molecule type" value="Genomic_DNA"/>
</dbReference>
<comment type="subcellular location">
    <subcellularLocation>
        <location evidence="2">Cytoplasm</location>
    </subcellularLocation>
    <subcellularLocation>
        <location evidence="1">Nucleus</location>
    </subcellularLocation>
</comment>
<dbReference type="PANTHER" id="PTHR12596:SF1">
    <property type="entry name" value="EXPORTIN-4"/>
    <property type="match status" value="1"/>
</dbReference>
<reference evidence="8" key="1">
    <citation type="submission" date="2020-07" db="EMBL/GenBank/DDBJ databases">
        <title>Ethylene signaling mediates host invasion by parasitic plants.</title>
        <authorList>
            <person name="Yoshida S."/>
        </authorList>
    </citation>
    <scope>NUCLEOTIDE SEQUENCE</scope>
    <source>
        <strain evidence="8">Okayama</strain>
    </source>
</reference>
<dbReference type="OrthoDB" id="1701549at2759"/>
<dbReference type="AlphaFoldDB" id="A0A830BYB6"/>
<dbReference type="GO" id="GO:0005049">
    <property type="term" value="F:nuclear export signal receptor activity"/>
    <property type="evidence" value="ECO:0007669"/>
    <property type="project" value="InterPro"/>
</dbReference>
<sequence>MMKSLLFYASDAINWKFGAKKFVLKLLDKVFSSTVKDAVNENHGLGMQFVGINFMESLVSEFSPSTSTAMGLPREFREQCQISLEQDSLHLMLQILNWDFRGKNAVDNAKRWINVFFDGMKQENNSLRSLSTDPAWRGVLVSSGNVGWLLNFYTALWQKFSCEGYWLD</sequence>
<comment type="similarity">
    <text evidence="3">Belongs to the exportin family.</text>
</comment>
<evidence type="ECO:0000256" key="5">
    <source>
        <dbReference type="ARBA" id="ARBA00022490"/>
    </source>
</evidence>
<evidence type="ECO:0000256" key="6">
    <source>
        <dbReference type="ARBA" id="ARBA00022927"/>
    </source>
</evidence>
<keyword evidence="6" id="KW-0653">Protein transport</keyword>
<keyword evidence="9" id="KW-1185">Reference proteome</keyword>
<evidence type="ECO:0000256" key="1">
    <source>
        <dbReference type="ARBA" id="ARBA00004123"/>
    </source>
</evidence>
<evidence type="ECO:0000256" key="4">
    <source>
        <dbReference type="ARBA" id="ARBA00022448"/>
    </source>
</evidence>
<dbReference type="InterPro" id="IPR044189">
    <property type="entry name" value="XPO4/7-like"/>
</dbReference>
<evidence type="ECO:0000256" key="3">
    <source>
        <dbReference type="ARBA" id="ARBA00009466"/>
    </source>
</evidence>
<accession>A0A830BYB6</accession>
<dbReference type="PANTHER" id="PTHR12596">
    <property type="entry name" value="EXPORTIN 4,7-RELATED"/>
    <property type="match status" value="1"/>
</dbReference>
<dbReference type="GO" id="GO:0005643">
    <property type="term" value="C:nuclear pore"/>
    <property type="evidence" value="ECO:0007669"/>
    <property type="project" value="TreeGrafter"/>
</dbReference>
<proteinExistence type="inferred from homology"/>
<evidence type="ECO:0000256" key="2">
    <source>
        <dbReference type="ARBA" id="ARBA00004496"/>
    </source>
</evidence>
<protein>
    <submittedName>
        <fullName evidence="8">Uncharacterized protein</fullName>
    </submittedName>
</protein>
<evidence type="ECO:0000256" key="7">
    <source>
        <dbReference type="ARBA" id="ARBA00023242"/>
    </source>
</evidence>
<dbReference type="GO" id="GO:0006611">
    <property type="term" value="P:protein export from nucleus"/>
    <property type="evidence" value="ECO:0007669"/>
    <property type="project" value="TreeGrafter"/>
</dbReference>
<name>A0A830BYB6_9LAMI</name>